<dbReference type="GO" id="GO:0003677">
    <property type="term" value="F:DNA binding"/>
    <property type="evidence" value="ECO:0007669"/>
    <property type="project" value="InterPro"/>
</dbReference>
<dbReference type="RefSeq" id="XP_022578899.1">
    <property type="nucleotide sequence ID" value="XM_022726496.1"/>
</dbReference>
<dbReference type="InterPro" id="IPR003163">
    <property type="entry name" value="Tscrpt_reg_HTH_APSES-type"/>
</dbReference>
<evidence type="ECO:0000256" key="2">
    <source>
        <dbReference type="ARBA" id="ARBA00022737"/>
    </source>
</evidence>
<keyword evidence="3" id="KW-0749">Sporulation</keyword>
<dbReference type="STRING" id="1073090.A0A1L9SB96"/>
<keyword evidence="2" id="KW-0677">Repeat</keyword>
<reference evidence="11" key="1">
    <citation type="journal article" date="2017" name="Genome Biol.">
        <title>Comparative genomics reveals high biological diversity and specific adaptations in the industrially and medically important fungal genus Aspergillus.</title>
        <authorList>
            <person name="de Vries R.P."/>
            <person name="Riley R."/>
            <person name="Wiebenga A."/>
            <person name="Aguilar-Osorio G."/>
            <person name="Amillis S."/>
            <person name="Uchima C.A."/>
            <person name="Anderluh G."/>
            <person name="Asadollahi M."/>
            <person name="Askin M."/>
            <person name="Barry K."/>
            <person name="Battaglia E."/>
            <person name="Bayram O."/>
            <person name="Benocci T."/>
            <person name="Braus-Stromeyer S.A."/>
            <person name="Caldana C."/>
            <person name="Canovas D."/>
            <person name="Cerqueira G.C."/>
            <person name="Chen F."/>
            <person name="Chen W."/>
            <person name="Choi C."/>
            <person name="Clum A."/>
            <person name="Dos Santos R.A."/>
            <person name="Damasio A.R."/>
            <person name="Diallinas G."/>
            <person name="Emri T."/>
            <person name="Fekete E."/>
            <person name="Flipphi M."/>
            <person name="Freyberg S."/>
            <person name="Gallo A."/>
            <person name="Gournas C."/>
            <person name="Habgood R."/>
            <person name="Hainaut M."/>
            <person name="Harispe M.L."/>
            <person name="Henrissat B."/>
            <person name="Hilden K.S."/>
            <person name="Hope R."/>
            <person name="Hossain A."/>
            <person name="Karabika E."/>
            <person name="Karaffa L."/>
            <person name="Karanyi Z."/>
            <person name="Krasevec N."/>
            <person name="Kuo A."/>
            <person name="Kusch H."/>
            <person name="LaButti K."/>
            <person name="Lagendijk E.L."/>
            <person name="Lapidus A."/>
            <person name="Levasseur A."/>
            <person name="Lindquist E."/>
            <person name="Lipzen A."/>
            <person name="Logrieco A.F."/>
            <person name="MacCabe A."/>
            <person name="Maekelae M.R."/>
            <person name="Malavazi I."/>
            <person name="Melin P."/>
            <person name="Meyer V."/>
            <person name="Mielnichuk N."/>
            <person name="Miskei M."/>
            <person name="Molnar A.P."/>
            <person name="Mule G."/>
            <person name="Ngan C.Y."/>
            <person name="Orejas M."/>
            <person name="Orosz E."/>
            <person name="Ouedraogo J.P."/>
            <person name="Overkamp K.M."/>
            <person name="Park H.-S."/>
            <person name="Perrone G."/>
            <person name="Piumi F."/>
            <person name="Punt P.J."/>
            <person name="Ram A.F."/>
            <person name="Ramon A."/>
            <person name="Rauscher S."/>
            <person name="Record E."/>
            <person name="Riano-Pachon D.M."/>
            <person name="Robert V."/>
            <person name="Roehrig J."/>
            <person name="Ruller R."/>
            <person name="Salamov A."/>
            <person name="Salih N.S."/>
            <person name="Samson R.A."/>
            <person name="Sandor E."/>
            <person name="Sanguinetti M."/>
            <person name="Schuetze T."/>
            <person name="Sepcic K."/>
            <person name="Shelest E."/>
            <person name="Sherlock G."/>
            <person name="Sophianopoulou V."/>
            <person name="Squina F.M."/>
            <person name="Sun H."/>
            <person name="Susca A."/>
            <person name="Todd R.B."/>
            <person name="Tsang A."/>
            <person name="Unkles S.E."/>
            <person name="van de Wiele N."/>
            <person name="van Rossen-Uffink D."/>
            <person name="Oliveira J.V."/>
            <person name="Vesth T.C."/>
            <person name="Visser J."/>
            <person name="Yu J.-H."/>
            <person name="Zhou M."/>
            <person name="Andersen M.R."/>
            <person name="Archer D.B."/>
            <person name="Baker S.E."/>
            <person name="Benoit I."/>
            <person name="Brakhage A.A."/>
            <person name="Braus G.H."/>
            <person name="Fischer R."/>
            <person name="Frisvad J.C."/>
            <person name="Goldman G.H."/>
            <person name="Houbraken J."/>
            <person name="Oakley B."/>
            <person name="Pocsi I."/>
            <person name="Scazzocchio C."/>
            <person name="Seiboth B."/>
            <person name="vanKuyk P.A."/>
            <person name="Wortman J."/>
            <person name="Dyer P.S."/>
            <person name="Grigoriev I.V."/>
        </authorList>
    </citation>
    <scope>NUCLEOTIDE SEQUENCE [LARGE SCALE GENOMIC DNA]</scope>
    <source>
        <strain evidence="11">CBS 506.65</strain>
    </source>
</reference>
<keyword evidence="11" id="KW-1185">Reference proteome</keyword>
<evidence type="ECO:0000313" key="11">
    <source>
        <dbReference type="Proteomes" id="UP000184188"/>
    </source>
</evidence>
<dbReference type="Pfam" id="PF00023">
    <property type="entry name" value="Ank"/>
    <property type="match status" value="1"/>
</dbReference>
<evidence type="ECO:0000256" key="1">
    <source>
        <dbReference type="ARBA" id="ARBA00019309"/>
    </source>
</evidence>
<dbReference type="PANTHER" id="PTHR43828:SF15">
    <property type="entry name" value="TRANSCRIPTION FACTOR MBP1"/>
    <property type="match status" value="1"/>
</dbReference>
<dbReference type="InterPro" id="IPR018004">
    <property type="entry name" value="KilA/APSES_HTH"/>
</dbReference>
<evidence type="ECO:0000256" key="4">
    <source>
        <dbReference type="ARBA" id="ARBA00023043"/>
    </source>
</evidence>
<feature type="repeat" description="ANK" evidence="7">
    <location>
        <begin position="268"/>
        <end position="300"/>
    </location>
</feature>
<dbReference type="PROSITE" id="PS50297">
    <property type="entry name" value="ANK_REP_REGION"/>
    <property type="match status" value="1"/>
</dbReference>
<keyword evidence="5" id="KW-0183">Conidiation</keyword>
<dbReference type="GO" id="GO:0001228">
    <property type="term" value="F:DNA-binding transcription activator activity, RNA polymerase II-specific"/>
    <property type="evidence" value="ECO:0007669"/>
    <property type="project" value="UniProtKB-ARBA"/>
</dbReference>
<evidence type="ECO:0000256" key="7">
    <source>
        <dbReference type="PROSITE-ProRule" id="PRU00023"/>
    </source>
</evidence>
<dbReference type="OrthoDB" id="6718656at2759"/>
<evidence type="ECO:0000256" key="3">
    <source>
        <dbReference type="ARBA" id="ARBA00022969"/>
    </source>
</evidence>
<dbReference type="GO" id="GO:0030907">
    <property type="term" value="C:MBF transcription complex"/>
    <property type="evidence" value="ECO:0007669"/>
    <property type="project" value="TreeGrafter"/>
</dbReference>
<dbReference type="InterPro" id="IPR036887">
    <property type="entry name" value="HTH_APSES_sf"/>
</dbReference>
<dbReference type="GO" id="GO:0048315">
    <property type="term" value="P:conidium formation"/>
    <property type="evidence" value="ECO:0007669"/>
    <property type="project" value="UniProtKB-KW"/>
</dbReference>
<dbReference type="SUPFAM" id="SSF48403">
    <property type="entry name" value="Ankyrin repeat"/>
    <property type="match status" value="1"/>
</dbReference>
<dbReference type="Gene3D" id="3.10.260.10">
    <property type="entry name" value="Transcription regulator HTH, APSES-type DNA-binding domain"/>
    <property type="match status" value="1"/>
</dbReference>
<dbReference type="PROSITE" id="PS50088">
    <property type="entry name" value="ANK_REPEAT"/>
    <property type="match status" value="1"/>
</dbReference>
<evidence type="ECO:0000259" key="9">
    <source>
        <dbReference type="PROSITE" id="PS51299"/>
    </source>
</evidence>
<keyword evidence="4 7" id="KW-0040">ANK repeat</keyword>
<dbReference type="SMART" id="SM00248">
    <property type="entry name" value="ANK"/>
    <property type="match status" value="2"/>
</dbReference>
<dbReference type="Pfam" id="PF04383">
    <property type="entry name" value="KilA-N"/>
    <property type="match status" value="1"/>
</dbReference>
<feature type="compositionally biased region" description="Low complexity" evidence="8">
    <location>
        <begin position="134"/>
        <end position="146"/>
    </location>
</feature>
<dbReference type="SUPFAM" id="SSF54616">
    <property type="entry name" value="DNA-binding domain of Mlu1-box binding protein MBP1"/>
    <property type="match status" value="1"/>
</dbReference>
<proteinExistence type="predicted"/>
<dbReference type="VEuPathDB" id="FungiDB:ASPZODRAFT_160982"/>
<dbReference type="AlphaFoldDB" id="A0A1L9SB96"/>
<dbReference type="Proteomes" id="UP000184188">
    <property type="component" value="Unassembled WGS sequence"/>
</dbReference>
<dbReference type="EMBL" id="KV878348">
    <property type="protein sequence ID" value="OJJ44389.1"/>
    <property type="molecule type" value="Genomic_DNA"/>
</dbReference>
<dbReference type="InterPro" id="IPR002110">
    <property type="entry name" value="Ankyrin_rpt"/>
</dbReference>
<protein>
    <recommendedName>
        <fullName evidence="1">Cell pattern formation-associated protein stuA</fullName>
    </recommendedName>
    <alternativeName>
        <fullName evidence="6">Stunted protein A</fullName>
    </alternativeName>
</protein>
<sequence>MAGAEEARVYSATYSNVPVYEFKVNGESIMRRRADNWINATHILKIAGFDKPARTRILEREVQKGVHEKVQGGYGKYQGTWIPLHEGRVLAERNNVIDVLRPILDYVAGDRSPPPAPKHTTSAASRAKGTKNGAASRRSTAAAAASGDMFNQVQPARNMAPPTFHHEQYDMHPGFDEDDAIEQATLESSSMVADEEMMPMSQHSAYSRKRKRGINEVAAMSIVEQEHILYGDQLLDYFMTVGDAPEATRIPPPAPPAHFQVDRAIDDSGNTALHWACAMGDLEIVQDLLRRGADVKALSIHDETPLVRAVLFTNNYEKRTFPALLDFLLDTVSFRDWFGATIFHHIAETTRSKGKWKSSRYYSEILLEKLRNTCSQDEVALLLSCQDQHGDTAALVAARNAAFRLVDILLMHCPRAGDLVNKKGETANSMVRQSQNVDREIPPPPSSITMGNDHMEGDVVPPVNNPDHNSVALAAESSSVTSTLLSQIGTIMAEANKKLAQHYGSTKVNQQDSDDVANPEALYEQLEVDRQKIQAQTASFSVKEATGEPIDVQLRRYGKIKSTYESLLEQVQRARLFERGALGPSPVAEDSKVTPPDQAELGRLYHLARQLSSAQKTRHAALRDFVQQTADAGASTKLDVHRKLVSLATGLREEELDPMSAELADTLEFDRMNGKSSGAESPEPEGARQLPSKEPVSRPLPGPAVSVDV</sequence>
<dbReference type="GO" id="GO:0030435">
    <property type="term" value="P:sporulation resulting in formation of a cellular spore"/>
    <property type="evidence" value="ECO:0007669"/>
    <property type="project" value="UniProtKB-KW"/>
</dbReference>
<feature type="region of interest" description="Disordered" evidence="8">
    <location>
        <begin position="108"/>
        <end position="151"/>
    </location>
</feature>
<gene>
    <name evidence="10" type="ORF">ASPZODRAFT_160982</name>
</gene>
<dbReference type="GeneID" id="34612960"/>
<feature type="domain" description="HTH APSES-type" evidence="9">
    <location>
        <begin position="9"/>
        <end position="115"/>
    </location>
</feature>
<feature type="region of interest" description="Disordered" evidence="8">
    <location>
        <begin position="665"/>
        <end position="709"/>
    </location>
</feature>
<dbReference type="PANTHER" id="PTHR43828">
    <property type="entry name" value="ASPARAGINASE"/>
    <property type="match status" value="1"/>
</dbReference>
<dbReference type="InterPro" id="IPR051642">
    <property type="entry name" value="SWI6-like"/>
</dbReference>
<dbReference type="GO" id="GO:0033309">
    <property type="term" value="C:SBF transcription complex"/>
    <property type="evidence" value="ECO:0007669"/>
    <property type="project" value="TreeGrafter"/>
</dbReference>
<dbReference type="Gene3D" id="1.25.40.20">
    <property type="entry name" value="Ankyrin repeat-containing domain"/>
    <property type="match status" value="1"/>
</dbReference>
<evidence type="ECO:0000256" key="8">
    <source>
        <dbReference type="SAM" id="MobiDB-lite"/>
    </source>
</evidence>
<evidence type="ECO:0000313" key="10">
    <source>
        <dbReference type="EMBL" id="OJJ44389.1"/>
    </source>
</evidence>
<accession>A0A1L9SB96</accession>
<name>A0A1L9SB96_9EURO</name>
<dbReference type="InterPro" id="IPR036770">
    <property type="entry name" value="Ankyrin_rpt-contain_sf"/>
</dbReference>
<evidence type="ECO:0000256" key="6">
    <source>
        <dbReference type="ARBA" id="ARBA00031907"/>
    </source>
</evidence>
<organism evidence="10 11">
    <name type="scientific">Penicilliopsis zonata CBS 506.65</name>
    <dbReference type="NCBI Taxonomy" id="1073090"/>
    <lineage>
        <taxon>Eukaryota</taxon>
        <taxon>Fungi</taxon>
        <taxon>Dikarya</taxon>
        <taxon>Ascomycota</taxon>
        <taxon>Pezizomycotina</taxon>
        <taxon>Eurotiomycetes</taxon>
        <taxon>Eurotiomycetidae</taxon>
        <taxon>Eurotiales</taxon>
        <taxon>Aspergillaceae</taxon>
        <taxon>Penicilliopsis</taxon>
    </lineage>
</organism>
<dbReference type="SMART" id="SM01252">
    <property type="entry name" value="KilA-N"/>
    <property type="match status" value="1"/>
</dbReference>
<dbReference type="FunFam" id="1.25.40.20:FF:000291">
    <property type="entry name" value="APSES transcription factor, putative"/>
    <property type="match status" value="1"/>
</dbReference>
<dbReference type="PROSITE" id="PS51299">
    <property type="entry name" value="HTH_APSES"/>
    <property type="match status" value="1"/>
</dbReference>
<dbReference type="FunFam" id="3.10.260.10:FF:000001">
    <property type="entry name" value="APSES transcription factor (MbpA)"/>
    <property type="match status" value="1"/>
</dbReference>
<evidence type="ECO:0000256" key="5">
    <source>
        <dbReference type="ARBA" id="ARBA00023321"/>
    </source>
</evidence>